<comment type="caution">
    <text evidence="2">The sequence shown here is derived from an EMBL/GenBank/DDBJ whole genome shotgun (WGS) entry which is preliminary data.</text>
</comment>
<dbReference type="SUPFAM" id="SSF55729">
    <property type="entry name" value="Acyl-CoA N-acyltransferases (Nat)"/>
    <property type="match status" value="1"/>
</dbReference>
<evidence type="ECO:0000313" key="3">
    <source>
        <dbReference type="Proteomes" id="UP000019247"/>
    </source>
</evidence>
<keyword evidence="2" id="KW-0808">Transferase</keyword>
<sequence length="140" mass="15832">MIKFASVKPTELNAYLGTLFAQQLAEQVGDYSRAVGEVIGIGAFDRDKLIGGLLMTRRYDHLYINRLALASTYRHQRLGTQLITAAEAWARDHQIINITLSTRDYQAVGFYQKCGYQVYGQIADLPFAGVTTFYFVKRLN</sequence>
<accession>W6T7S3</accession>
<dbReference type="EMBL" id="AWWK01000034">
    <property type="protein sequence ID" value="ETY74381.1"/>
    <property type="molecule type" value="Genomic_DNA"/>
</dbReference>
<dbReference type="Proteomes" id="UP000019247">
    <property type="component" value="Unassembled WGS sequence"/>
</dbReference>
<dbReference type="InterPro" id="IPR000182">
    <property type="entry name" value="GNAT_dom"/>
</dbReference>
<name>W6T7S3_9LACO</name>
<dbReference type="AlphaFoldDB" id="W6T7S3"/>
<dbReference type="CDD" id="cd04301">
    <property type="entry name" value="NAT_SF"/>
    <property type="match status" value="1"/>
</dbReference>
<dbReference type="RefSeq" id="WP_051502054.1">
    <property type="nucleotide sequence ID" value="NZ_KK036487.1"/>
</dbReference>
<dbReference type="GO" id="GO:0016747">
    <property type="term" value="F:acyltransferase activity, transferring groups other than amino-acyl groups"/>
    <property type="evidence" value="ECO:0007669"/>
    <property type="project" value="InterPro"/>
</dbReference>
<dbReference type="eggNOG" id="COG0456">
    <property type="taxonomic scope" value="Bacteria"/>
</dbReference>
<reference evidence="2 3" key="1">
    <citation type="journal article" date="2014" name="Genome Announc.">
        <title>Genome Sequence of Lactobacillus fabifermentans Strain T30PCM01, Isolated from Fermenting Grape Marc.</title>
        <authorList>
            <person name="Treu L."/>
            <person name="Vendramin V."/>
            <person name="Bovo B."/>
            <person name="Giacomini A."/>
            <person name="Corich V."/>
            <person name="Campanaro S."/>
        </authorList>
    </citation>
    <scope>NUCLEOTIDE SEQUENCE [LARGE SCALE GENOMIC DNA]</scope>
    <source>
        <strain evidence="2 3">T30PCM01</strain>
    </source>
</reference>
<protein>
    <submittedName>
        <fullName evidence="2">GNAT family acetyltransferase</fullName>
    </submittedName>
</protein>
<feature type="domain" description="N-acetyltransferase" evidence="1">
    <location>
        <begin position="2"/>
        <end position="140"/>
    </location>
</feature>
<dbReference type="PATRIC" id="fig|1400520.3.peg.1556"/>
<gene>
    <name evidence="2" type="ORF">LFAB_07920</name>
</gene>
<dbReference type="Gene3D" id="3.40.630.30">
    <property type="match status" value="1"/>
</dbReference>
<evidence type="ECO:0000259" key="1">
    <source>
        <dbReference type="PROSITE" id="PS51186"/>
    </source>
</evidence>
<dbReference type="PROSITE" id="PS51186">
    <property type="entry name" value="GNAT"/>
    <property type="match status" value="1"/>
</dbReference>
<dbReference type="STRING" id="1400520.LFAB_07920"/>
<proteinExistence type="predicted"/>
<dbReference type="HOGENOM" id="CLU_115862_1_0_9"/>
<dbReference type="Pfam" id="PF00583">
    <property type="entry name" value="Acetyltransf_1"/>
    <property type="match status" value="1"/>
</dbReference>
<organism evidence="2 3">
    <name type="scientific">Lactiplantibacillus fabifermentans T30PCM01</name>
    <dbReference type="NCBI Taxonomy" id="1400520"/>
    <lineage>
        <taxon>Bacteria</taxon>
        <taxon>Bacillati</taxon>
        <taxon>Bacillota</taxon>
        <taxon>Bacilli</taxon>
        <taxon>Lactobacillales</taxon>
        <taxon>Lactobacillaceae</taxon>
        <taxon>Lactiplantibacillus</taxon>
    </lineage>
</organism>
<dbReference type="InterPro" id="IPR016181">
    <property type="entry name" value="Acyl_CoA_acyltransferase"/>
</dbReference>
<evidence type="ECO:0000313" key="2">
    <source>
        <dbReference type="EMBL" id="ETY74381.1"/>
    </source>
</evidence>